<dbReference type="PROSITE" id="PS50125">
    <property type="entry name" value="GUANYLATE_CYCLASE_2"/>
    <property type="match status" value="1"/>
</dbReference>
<protein>
    <recommendedName>
        <fullName evidence="1">Guanylate cyclase domain-containing protein</fullName>
    </recommendedName>
</protein>
<comment type="caution">
    <text evidence="2">The sequence shown here is derived from an EMBL/GenBank/DDBJ whole genome shotgun (WGS) entry which is preliminary data.</text>
</comment>
<feature type="domain" description="Guanylate cyclase" evidence="1">
    <location>
        <begin position="1"/>
        <end position="73"/>
    </location>
</feature>
<evidence type="ECO:0000259" key="1">
    <source>
        <dbReference type="PROSITE" id="PS50125"/>
    </source>
</evidence>
<dbReference type="SUPFAM" id="SSF55073">
    <property type="entry name" value="Nucleotide cyclase"/>
    <property type="match status" value="1"/>
</dbReference>
<dbReference type="Proteomes" id="UP000265618">
    <property type="component" value="Unassembled WGS sequence"/>
</dbReference>
<sequence>VKTVGDAYEIMLAFSPTDLKECSVADIQRAVGLSVQCSQELLLCALSIFEVLQVGLSVRCGTAIGPAFAAVIG</sequence>
<evidence type="ECO:0000313" key="2">
    <source>
        <dbReference type="EMBL" id="GCA65509.1"/>
    </source>
</evidence>
<proteinExistence type="predicted"/>
<dbReference type="InterPro" id="IPR001054">
    <property type="entry name" value="A/G_cyclase"/>
</dbReference>
<gene>
    <name evidence="2" type="ORF">KIPB_017277</name>
</gene>
<dbReference type="GO" id="GO:0009190">
    <property type="term" value="P:cyclic nucleotide biosynthetic process"/>
    <property type="evidence" value="ECO:0007669"/>
    <property type="project" value="InterPro"/>
</dbReference>
<keyword evidence="3" id="KW-1185">Reference proteome</keyword>
<accession>A0A391P739</accession>
<dbReference type="EMBL" id="BDIP01011383">
    <property type="protein sequence ID" value="GCA65509.1"/>
    <property type="molecule type" value="Genomic_DNA"/>
</dbReference>
<evidence type="ECO:0000313" key="3">
    <source>
        <dbReference type="Proteomes" id="UP000265618"/>
    </source>
</evidence>
<reference evidence="2 3" key="1">
    <citation type="journal article" date="2018" name="PLoS ONE">
        <title>The draft genome of Kipferlia bialata reveals reductive genome evolution in fornicate parasites.</title>
        <authorList>
            <person name="Tanifuji G."/>
            <person name="Takabayashi S."/>
            <person name="Kume K."/>
            <person name="Takagi M."/>
            <person name="Nakayama T."/>
            <person name="Kamikawa R."/>
            <person name="Inagaki Y."/>
            <person name="Hashimoto T."/>
        </authorList>
    </citation>
    <scope>NUCLEOTIDE SEQUENCE [LARGE SCALE GENOMIC DNA]</scope>
    <source>
        <strain evidence="2">NY0173</strain>
    </source>
</reference>
<dbReference type="AlphaFoldDB" id="A0A391P739"/>
<dbReference type="GO" id="GO:0035556">
    <property type="term" value="P:intracellular signal transduction"/>
    <property type="evidence" value="ECO:0007669"/>
    <property type="project" value="InterPro"/>
</dbReference>
<organism evidence="2 3">
    <name type="scientific">Kipferlia bialata</name>
    <dbReference type="NCBI Taxonomy" id="797122"/>
    <lineage>
        <taxon>Eukaryota</taxon>
        <taxon>Metamonada</taxon>
        <taxon>Carpediemonas-like organisms</taxon>
        <taxon>Kipferlia</taxon>
    </lineage>
</organism>
<feature type="non-terminal residue" evidence="2">
    <location>
        <position position="1"/>
    </location>
</feature>
<name>A0A391P739_9EUKA</name>
<feature type="non-terminal residue" evidence="2">
    <location>
        <position position="73"/>
    </location>
</feature>
<dbReference type="InterPro" id="IPR029787">
    <property type="entry name" value="Nucleotide_cyclase"/>
</dbReference>